<dbReference type="Proteomes" id="UP000694620">
    <property type="component" value="Chromosome 9"/>
</dbReference>
<dbReference type="GeneTree" id="ENSGT00940000153312"/>
<evidence type="ECO:0000313" key="15">
    <source>
        <dbReference type="Proteomes" id="UP000694620"/>
    </source>
</evidence>
<proteinExistence type="predicted"/>
<evidence type="ECO:0000256" key="8">
    <source>
        <dbReference type="ARBA" id="ARBA00023136"/>
    </source>
</evidence>
<dbReference type="GO" id="GO:0007166">
    <property type="term" value="P:cell surface receptor signaling pathway"/>
    <property type="evidence" value="ECO:0007669"/>
    <property type="project" value="InterPro"/>
</dbReference>
<dbReference type="GO" id="GO:0045059">
    <property type="term" value="P:positive thymic T cell selection"/>
    <property type="evidence" value="ECO:0007669"/>
    <property type="project" value="TreeGrafter"/>
</dbReference>
<evidence type="ECO:0000256" key="7">
    <source>
        <dbReference type="ARBA" id="ARBA00022989"/>
    </source>
</evidence>
<keyword evidence="15" id="KW-1185">Reference proteome</keyword>
<keyword evidence="9" id="KW-0675">Receptor</keyword>
<feature type="transmembrane region" description="Helical" evidence="12">
    <location>
        <begin position="117"/>
        <end position="141"/>
    </location>
</feature>
<evidence type="ECO:0000256" key="3">
    <source>
        <dbReference type="ARBA" id="ARBA00022475"/>
    </source>
</evidence>
<name>A0A8C4SMX9_ERPCA</name>
<feature type="region of interest" description="Disordered" evidence="11">
    <location>
        <begin position="150"/>
        <end position="188"/>
    </location>
</feature>
<evidence type="ECO:0000256" key="9">
    <source>
        <dbReference type="ARBA" id="ARBA00023170"/>
    </source>
</evidence>
<evidence type="ECO:0000256" key="5">
    <source>
        <dbReference type="ARBA" id="ARBA00022729"/>
    </source>
</evidence>
<keyword evidence="8 12" id="KW-0472">Membrane</keyword>
<evidence type="ECO:0000256" key="10">
    <source>
        <dbReference type="ARBA" id="ARBA00023319"/>
    </source>
</evidence>
<dbReference type="InterPro" id="IPR015484">
    <property type="entry name" value="CD3_esu/gsu/dsu"/>
</dbReference>
<reference evidence="14" key="1">
    <citation type="submission" date="2021-06" db="EMBL/GenBank/DDBJ databases">
        <authorList>
            <consortium name="Wellcome Sanger Institute Data Sharing"/>
        </authorList>
    </citation>
    <scope>NUCLEOTIDE SEQUENCE [LARGE SCALE GENOMIC DNA]</scope>
</reference>
<keyword evidence="6" id="KW-0391">Immunity</keyword>
<dbReference type="InterPro" id="IPR013783">
    <property type="entry name" value="Ig-like_fold"/>
</dbReference>
<dbReference type="PANTHER" id="PTHR10570">
    <property type="entry name" value="T-CELL SURFACE GLYCOPROTEIN CD3 GAMMA CHAIN / DELTA CHAIN"/>
    <property type="match status" value="1"/>
</dbReference>
<dbReference type="Gene3D" id="2.60.40.10">
    <property type="entry name" value="Immunoglobulins"/>
    <property type="match status" value="1"/>
</dbReference>
<evidence type="ECO:0000256" key="13">
    <source>
        <dbReference type="SAM" id="SignalP"/>
    </source>
</evidence>
<protein>
    <recommendedName>
        <fullName evidence="2">T-cell surface glycoprotein CD3 epsilon chain</fullName>
    </recommendedName>
</protein>
<reference evidence="14" key="3">
    <citation type="submission" date="2025-09" db="UniProtKB">
        <authorList>
            <consortium name="Ensembl"/>
        </authorList>
    </citation>
    <scope>IDENTIFICATION</scope>
</reference>
<keyword evidence="7 12" id="KW-1133">Transmembrane helix</keyword>
<dbReference type="PROSITE" id="PS51055">
    <property type="entry name" value="ITAM_1"/>
    <property type="match status" value="1"/>
</dbReference>
<gene>
    <name evidence="14" type="primary">CD3E</name>
</gene>
<dbReference type="PANTHER" id="PTHR10570:SF9">
    <property type="entry name" value="T-CELL SURFACE GLYCOPROTEIN CD3 EPSILON CHAIN"/>
    <property type="match status" value="1"/>
</dbReference>
<dbReference type="GO" id="GO:0004888">
    <property type="term" value="F:transmembrane signaling receptor activity"/>
    <property type="evidence" value="ECO:0007669"/>
    <property type="project" value="InterPro"/>
</dbReference>
<organism evidence="14 15">
    <name type="scientific">Erpetoichthys calabaricus</name>
    <name type="common">Rope fish</name>
    <name type="synonym">Calamoichthys calabaricus</name>
    <dbReference type="NCBI Taxonomy" id="27687"/>
    <lineage>
        <taxon>Eukaryota</taxon>
        <taxon>Metazoa</taxon>
        <taxon>Chordata</taxon>
        <taxon>Craniata</taxon>
        <taxon>Vertebrata</taxon>
        <taxon>Euteleostomi</taxon>
        <taxon>Actinopterygii</taxon>
        <taxon>Polypteriformes</taxon>
        <taxon>Polypteridae</taxon>
        <taxon>Erpetoichthys</taxon>
    </lineage>
</organism>
<evidence type="ECO:0000256" key="12">
    <source>
        <dbReference type="SAM" id="Phobius"/>
    </source>
</evidence>
<evidence type="ECO:0000256" key="11">
    <source>
        <dbReference type="SAM" id="MobiDB-lite"/>
    </source>
</evidence>
<keyword evidence="3" id="KW-1003">Cell membrane</keyword>
<evidence type="ECO:0000256" key="1">
    <source>
        <dbReference type="ARBA" id="ARBA00004251"/>
    </source>
</evidence>
<dbReference type="OrthoDB" id="9947847at2759"/>
<feature type="signal peptide" evidence="13">
    <location>
        <begin position="1"/>
        <end position="22"/>
    </location>
</feature>
<reference evidence="14" key="2">
    <citation type="submission" date="2025-08" db="UniProtKB">
        <authorList>
            <consortium name="Ensembl"/>
        </authorList>
    </citation>
    <scope>IDENTIFICATION</scope>
</reference>
<accession>A0A8C4SMX9</accession>
<dbReference type="GO" id="GO:0042105">
    <property type="term" value="C:alpha-beta T cell receptor complex"/>
    <property type="evidence" value="ECO:0007669"/>
    <property type="project" value="UniProtKB-ARBA"/>
</dbReference>
<dbReference type="Ensembl" id="ENSECRT00000019499.1">
    <property type="protein sequence ID" value="ENSECRP00000019106.1"/>
    <property type="gene ID" value="ENSECRG00000012789.1"/>
</dbReference>
<evidence type="ECO:0000256" key="6">
    <source>
        <dbReference type="ARBA" id="ARBA00022859"/>
    </source>
</evidence>
<keyword evidence="5 13" id="KW-0732">Signal</keyword>
<comment type="subcellular location">
    <subcellularLocation>
        <location evidence="1">Cell membrane</location>
        <topology evidence="1">Single-pass type I membrane protein</topology>
    </subcellularLocation>
</comment>
<evidence type="ECO:0000313" key="14">
    <source>
        <dbReference type="Ensembl" id="ENSECRP00000019106.1"/>
    </source>
</evidence>
<dbReference type="InterPro" id="IPR003110">
    <property type="entry name" value="Phos_immunorcpt_sig_ITAM"/>
</dbReference>
<dbReference type="AlphaFoldDB" id="A0A8C4SMX9"/>
<keyword evidence="4 12" id="KW-0812">Transmembrane</keyword>
<dbReference type="GO" id="GO:0009897">
    <property type="term" value="C:external side of plasma membrane"/>
    <property type="evidence" value="ECO:0007669"/>
    <property type="project" value="TreeGrafter"/>
</dbReference>
<dbReference type="Pfam" id="PF16681">
    <property type="entry name" value="Ig_5"/>
    <property type="match status" value="1"/>
</dbReference>
<evidence type="ECO:0000256" key="2">
    <source>
        <dbReference type="ARBA" id="ARBA00021773"/>
    </source>
</evidence>
<feature type="chain" id="PRO_5034336734" description="T-cell surface glycoprotein CD3 epsilon chain" evidence="13">
    <location>
        <begin position="23"/>
        <end position="188"/>
    </location>
</feature>
<keyword evidence="10" id="KW-0393">Immunoglobulin domain</keyword>
<sequence length="188" mass="20742">MERAASTLLILVIMAHTGPSQAQDAETEAVTEVDVSISDTTVILTCPWDDNTLKKWDGHKWNEEKSFDENTKVFTFNSFTAHMNGLYFCESKGTSSSSHYLYIKVKVCEGCVEMDSMTAAGVIIGDLLVTLGVALMVYFWVQNKKGTTNLGAGGRPVRQDRPPPVPNPDYEPIRAAGRETYSGLNKRT</sequence>
<evidence type="ECO:0000256" key="4">
    <source>
        <dbReference type="ARBA" id="ARBA00022692"/>
    </source>
</evidence>